<feature type="transmembrane region" description="Helical" evidence="8">
    <location>
        <begin position="45"/>
        <end position="67"/>
    </location>
</feature>
<dbReference type="Pfam" id="PF01925">
    <property type="entry name" value="TauE"/>
    <property type="match status" value="1"/>
</dbReference>
<dbReference type="STRING" id="395495.Lcho_4346"/>
<evidence type="ECO:0000256" key="4">
    <source>
        <dbReference type="ARBA" id="ARBA00022475"/>
    </source>
</evidence>
<dbReference type="eggNOG" id="COG0730">
    <property type="taxonomic scope" value="Bacteria"/>
</dbReference>
<evidence type="ECO:0000256" key="6">
    <source>
        <dbReference type="ARBA" id="ARBA00022989"/>
    </source>
</evidence>
<dbReference type="EMBL" id="CP001013">
    <property type="protein sequence ID" value="ACB36597.1"/>
    <property type="molecule type" value="Genomic_DNA"/>
</dbReference>
<dbReference type="AlphaFoldDB" id="B1Y0B8"/>
<gene>
    <name evidence="9" type="ordered locus">Lcho_4346</name>
</gene>
<feature type="transmembrane region" description="Helical" evidence="8">
    <location>
        <begin position="110"/>
        <end position="130"/>
    </location>
</feature>
<keyword evidence="6 8" id="KW-1133">Transmembrane helix</keyword>
<feature type="transmembrane region" description="Helical" evidence="8">
    <location>
        <begin position="197"/>
        <end position="215"/>
    </location>
</feature>
<dbReference type="GO" id="GO:0005886">
    <property type="term" value="C:plasma membrane"/>
    <property type="evidence" value="ECO:0007669"/>
    <property type="project" value="UniProtKB-SubCell"/>
</dbReference>
<feature type="transmembrane region" description="Helical" evidence="8">
    <location>
        <begin position="136"/>
        <end position="159"/>
    </location>
</feature>
<organism evidence="9 10">
    <name type="scientific">Leptothrix cholodnii (strain ATCC 51168 / LMG 8142 / SP-6)</name>
    <name type="common">Leptothrix discophora (strain SP-6)</name>
    <dbReference type="NCBI Taxonomy" id="395495"/>
    <lineage>
        <taxon>Bacteria</taxon>
        <taxon>Pseudomonadati</taxon>
        <taxon>Pseudomonadota</taxon>
        <taxon>Betaproteobacteria</taxon>
        <taxon>Burkholderiales</taxon>
        <taxon>Sphaerotilaceae</taxon>
        <taxon>Leptothrix</taxon>
    </lineage>
</organism>
<evidence type="ECO:0000313" key="9">
    <source>
        <dbReference type="EMBL" id="ACB36597.1"/>
    </source>
</evidence>
<reference evidence="9 10" key="1">
    <citation type="submission" date="2008-03" db="EMBL/GenBank/DDBJ databases">
        <title>Complete sequence of Leptothrix cholodnii SP-6.</title>
        <authorList>
            <consortium name="US DOE Joint Genome Institute"/>
            <person name="Copeland A."/>
            <person name="Lucas S."/>
            <person name="Lapidus A."/>
            <person name="Glavina del Rio T."/>
            <person name="Dalin E."/>
            <person name="Tice H."/>
            <person name="Bruce D."/>
            <person name="Goodwin L."/>
            <person name="Pitluck S."/>
            <person name="Chertkov O."/>
            <person name="Brettin T."/>
            <person name="Detter J.C."/>
            <person name="Han C."/>
            <person name="Kuske C.R."/>
            <person name="Schmutz J."/>
            <person name="Larimer F."/>
            <person name="Land M."/>
            <person name="Hauser L."/>
            <person name="Kyrpides N."/>
            <person name="Lykidis A."/>
            <person name="Emerson D."/>
            <person name="Richardson P."/>
        </authorList>
    </citation>
    <scope>NUCLEOTIDE SEQUENCE [LARGE SCALE GENOMIC DNA]</scope>
    <source>
        <strain evidence="10">ATCC 51168 / LMG 8142 / SP-6</strain>
    </source>
</reference>
<dbReference type="InterPro" id="IPR002781">
    <property type="entry name" value="TM_pro_TauE-like"/>
</dbReference>
<feature type="transmembrane region" description="Helical" evidence="8">
    <location>
        <begin position="14"/>
        <end position="33"/>
    </location>
</feature>
<comment type="similarity">
    <text evidence="2 8">Belongs to the 4-toluene sulfonate uptake permease (TSUP) (TC 2.A.102) family.</text>
</comment>
<proteinExistence type="inferred from homology"/>
<feature type="transmembrane region" description="Helical" evidence="8">
    <location>
        <begin position="171"/>
        <end position="191"/>
    </location>
</feature>
<comment type="subcellular location">
    <subcellularLocation>
        <location evidence="1 8">Cell membrane</location>
        <topology evidence="1 8">Multi-pass membrane protein</topology>
    </subcellularLocation>
</comment>
<dbReference type="Proteomes" id="UP000001693">
    <property type="component" value="Chromosome"/>
</dbReference>
<name>B1Y0B8_LEPCP</name>
<dbReference type="HOGENOM" id="CLU_054750_2_0_4"/>
<keyword evidence="10" id="KW-1185">Reference proteome</keyword>
<keyword evidence="7 8" id="KW-0472">Membrane</keyword>
<evidence type="ECO:0000256" key="1">
    <source>
        <dbReference type="ARBA" id="ARBA00004651"/>
    </source>
</evidence>
<dbReference type="PANTHER" id="PTHR30269:SF37">
    <property type="entry name" value="MEMBRANE TRANSPORTER PROTEIN"/>
    <property type="match status" value="1"/>
</dbReference>
<feature type="transmembrane region" description="Helical" evidence="8">
    <location>
        <begin position="79"/>
        <end position="103"/>
    </location>
</feature>
<dbReference type="InterPro" id="IPR052017">
    <property type="entry name" value="TSUP"/>
</dbReference>
<keyword evidence="4 8" id="KW-1003">Cell membrane</keyword>
<evidence type="ECO:0000256" key="7">
    <source>
        <dbReference type="ARBA" id="ARBA00023136"/>
    </source>
</evidence>
<keyword evidence="3" id="KW-0813">Transport</keyword>
<dbReference type="KEGG" id="lch:Lcho_4346"/>
<evidence type="ECO:0000313" key="10">
    <source>
        <dbReference type="Proteomes" id="UP000001693"/>
    </source>
</evidence>
<evidence type="ECO:0000256" key="5">
    <source>
        <dbReference type="ARBA" id="ARBA00022692"/>
    </source>
</evidence>
<keyword evidence="5 8" id="KW-0812">Transmembrane</keyword>
<sequence>MTDLLALLPPGVDAGLYLGMAVTVFLGACLQGIGGVGFAMFSAPLAALLFPALVPGPLLALGCPLALMTCIREFRAIEWPTAAAALVGRVIGTGLAGLILTLLSAQVLSVLFALLILTGVALSLAGWRVAATRTRIGIAGLASGVMGTITSAGAPPFAIAMQHMPPDRLRATLGCVFFVGSALSLLMLAAVGRFDGSHLYLSVLLLPWIVLGFWASSPLNRRFSRKAVRALLLGLATAGALGVLFRTWITP</sequence>
<protein>
    <recommendedName>
        <fullName evidence="8">Probable membrane transporter protein</fullName>
    </recommendedName>
</protein>
<evidence type="ECO:0000256" key="2">
    <source>
        <dbReference type="ARBA" id="ARBA00009142"/>
    </source>
</evidence>
<evidence type="ECO:0000256" key="8">
    <source>
        <dbReference type="RuleBase" id="RU363041"/>
    </source>
</evidence>
<evidence type="ECO:0000256" key="3">
    <source>
        <dbReference type="ARBA" id="ARBA00022448"/>
    </source>
</evidence>
<feature type="transmembrane region" description="Helical" evidence="8">
    <location>
        <begin position="227"/>
        <end position="249"/>
    </location>
</feature>
<dbReference type="PANTHER" id="PTHR30269">
    <property type="entry name" value="TRANSMEMBRANE PROTEIN YFCA"/>
    <property type="match status" value="1"/>
</dbReference>
<accession>B1Y0B8</accession>